<organism evidence="2 3">
    <name type="scientific">Allochromatium warmingii</name>
    <name type="common">Chromatium warmingii</name>
    <dbReference type="NCBI Taxonomy" id="61595"/>
    <lineage>
        <taxon>Bacteria</taxon>
        <taxon>Pseudomonadati</taxon>
        <taxon>Pseudomonadota</taxon>
        <taxon>Gammaproteobacteria</taxon>
        <taxon>Chromatiales</taxon>
        <taxon>Chromatiaceae</taxon>
        <taxon>Allochromatium</taxon>
    </lineage>
</organism>
<keyword evidence="1" id="KW-1133">Transmembrane helix</keyword>
<keyword evidence="1" id="KW-0472">Membrane</keyword>
<feature type="transmembrane region" description="Helical" evidence="1">
    <location>
        <begin position="170"/>
        <end position="189"/>
    </location>
</feature>
<gene>
    <name evidence="2" type="ORF">SAMN05421644_11435</name>
</gene>
<evidence type="ECO:0000313" key="3">
    <source>
        <dbReference type="Proteomes" id="UP000198672"/>
    </source>
</evidence>
<reference evidence="3" key="1">
    <citation type="submission" date="2016-10" db="EMBL/GenBank/DDBJ databases">
        <authorList>
            <person name="Varghese N."/>
            <person name="Submissions S."/>
        </authorList>
    </citation>
    <scope>NUCLEOTIDE SEQUENCE [LARGE SCALE GENOMIC DNA]</scope>
    <source>
        <strain evidence="3">DSM 173</strain>
    </source>
</reference>
<name>A0A1H3EQF4_ALLWA</name>
<sequence>MKYVEVMIGAGSAETVRTAAERVKALDVRFGPVGPDGLIVIRLLVRDNQVQRLLDLLQGLLGAQPSARIVVLAVEASIPPPDEAARQHEDSAPAAREALYENMDKNSRLGVNYLILVMLSTVVAAIGLIEDNVAVVIGAMVIAPLLGPNLALSLGTALGDVPLMRRSVKTVLIGIALAIVLTVVLGWLWPTELTSREVLSRTDAGLDSVVLALASGAAAALSVTTGLSSVLVGVMVAVALLPPAATVGLMLGQGHPELALGALLLLAINVVSVNLASKIVFFFKGIRPRKWLEKETAKRAMVIYVLVWILTLAVLTLIVLERRYRLLPI</sequence>
<feature type="transmembrane region" description="Helical" evidence="1">
    <location>
        <begin position="301"/>
        <end position="320"/>
    </location>
</feature>
<proteinExistence type="predicted"/>
<dbReference type="RefSeq" id="WP_091333107.1">
    <property type="nucleotide sequence ID" value="NZ_FNOW01000014.1"/>
</dbReference>
<dbReference type="AlphaFoldDB" id="A0A1H3EQF4"/>
<feature type="transmembrane region" description="Helical" evidence="1">
    <location>
        <begin position="135"/>
        <end position="158"/>
    </location>
</feature>
<dbReference type="NCBIfam" id="TIGR00341">
    <property type="entry name" value="TIGR00341 family protein"/>
    <property type="match status" value="1"/>
</dbReference>
<feature type="transmembrane region" description="Helical" evidence="1">
    <location>
        <begin position="258"/>
        <end position="281"/>
    </location>
</feature>
<dbReference type="NCBIfam" id="TIGR00271">
    <property type="entry name" value="uncharacterized hydrophobic domain"/>
    <property type="match status" value="1"/>
</dbReference>
<feature type="transmembrane region" description="Helical" evidence="1">
    <location>
        <begin position="204"/>
        <end position="223"/>
    </location>
</feature>
<keyword evidence="3" id="KW-1185">Reference proteome</keyword>
<dbReference type="PANTHER" id="PTHR20992:SF9">
    <property type="entry name" value="AT15442P-RELATED"/>
    <property type="match status" value="1"/>
</dbReference>
<feature type="transmembrane region" description="Helical" evidence="1">
    <location>
        <begin position="109"/>
        <end position="129"/>
    </location>
</feature>
<feature type="transmembrane region" description="Helical" evidence="1">
    <location>
        <begin position="230"/>
        <end position="252"/>
    </location>
</feature>
<evidence type="ECO:0000256" key="1">
    <source>
        <dbReference type="SAM" id="Phobius"/>
    </source>
</evidence>
<dbReference type="OrthoDB" id="9790659at2"/>
<dbReference type="InterPro" id="IPR005240">
    <property type="entry name" value="DUF389"/>
</dbReference>
<dbReference type="Proteomes" id="UP000198672">
    <property type="component" value="Unassembled WGS sequence"/>
</dbReference>
<accession>A0A1H3EQF4</accession>
<dbReference type="PANTHER" id="PTHR20992">
    <property type="entry name" value="AT15442P-RELATED"/>
    <property type="match status" value="1"/>
</dbReference>
<dbReference type="Pfam" id="PF04087">
    <property type="entry name" value="DUF389"/>
    <property type="match status" value="1"/>
</dbReference>
<dbReference type="EMBL" id="FNOW01000014">
    <property type="protein sequence ID" value="SDX80951.1"/>
    <property type="molecule type" value="Genomic_DNA"/>
</dbReference>
<keyword evidence="1" id="KW-0812">Transmembrane</keyword>
<protein>
    <submittedName>
        <fullName evidence="2">TIGR00341 family protein</fullName>
    </submittedName>
</protein>
<evidence type="ECO:0000313" key="2">
    <source>
        <dbReference type="EMBL" id="SDX80951.1"/>
    </source>
</evidence>